<reference evidence="16" key="2">
    <citation type="submission" date="2025-08" db="UniProtKB">
        <authorList>
            <consortium name="Ensembl"/>
        </authorList>
    </citation>
    <scope>IDENTIFICATION</scope>
</reference>
<dbReference type="GO" id="GO:0051260">
    <property type="term" value="P:protein homooligomerization"/>
    <property type="evidence" value="ECO:0007669"/>
    <property type="project" value="InterPro"/>
</dbReference>
<dbReference type="InterPro" id="IPR005821">
    <property type="entry name" value="Ion_trans_dom"/>
</dbReference>
<comment type="subcellular location">
    <subcellularLocation>
        <location evidence="1">Cell membrane</location>
        <topology evidence="1">Multi-pass membrane protein</topology>
    </subcellularLocation>
</comment>
<evidence type="ECO:0000313" key="16">
    <source>
        <dbReference type="Ensembl" id="ENSMMDP00005042227.1"/>
    </source>
</evidence>
<evidence type="ECO:0000256" key="7">
    <source>
        <dbReference type="ARBA" id="ARBA00022882"/>
    </source>
</evidence>
<evidence type="ECO:0000256" key="2">
    <source>
        <dbReference type="ARBA" id="ARBA00022448"/>
    </source>
</evidence>
<feature type="domain" description="Ion transport" evidence="14">
    <location>
        <begin position="218"/>
        <end position="453"/>
    </location>
</feature>
<dbReference type="InterPro" id="IPR028325">
    <property type="entry name" value="VG_K_chnl"/>
</dbReference>
<dbReference type="InterPro" id="IPR003971">
    <property type="entry name" value="K_chnl_volt-dep_Kv5/Kv9"/>
</dbReference>
<keyword evidence="9 13" id="KW-1133">Transmembrane helix</keyword>
<dbReference type="GO" id="GO:0008076">
    <property type="term" value="C:voltage-gated potassium channel complex"/>
    <property type="evidence" value="ECO:0007669"/>
    <property type="project" value="InterPro"/>
</dbReference>
<protein>
    <submittedName>
        <fullName evidence="16">Potassium voltage-gated channel, subfamily G, member 4b</fullName>
    </submittedName>
</protein>
<dbReference type="GO" id="GO:0005251">
    <property type="term" value="F:delayed rectifier potassium channel activity"/>
    <property type="evidence" value="ECO:0007669"/>
    <property type="project" value="TreeGrafter"/>
</dbReference>
<dbReference type="Gene3D" id="1.10.287.70">
    <property type="match status" value="1"/>
</dbReference>
<evidence type="ECO:0000256" key="5">
    <source>
        <dbReference type="ARBA" id="ARBA00022692"/>
    </source>
</evidence>
<evidence type="ECO:0000256" key="10">
    <source>
        <dbReference type="ARBA" id="ARBA00023065"/>
    </source>
</evidence>
<feature type="transmembrane region" description="Helical" evidence="13">
    <location>
        <begin position="359"/>
        <end position="380"/>
    </location>
</feature>
<feature type="transmembrane region" description="Helical" evidence="13">
    <location>
        <begin position="218"/>
        <end position="237"/>
    </location>
</feature>
<dbReference type="FunFam" id="1.10.287.70:FF:000005">
    <property type="entry name" value="potassium voltage-gated channel subfamily G member 1"/>
    <property type="match status" value="1"/>
</dbReference>
<dbReference type="PRINTS" id="PR01494">
    <property type="entry name" value="KV9CHANNEL"/>
</dbReference>
<keyword evidence="6" id="KW-0631">Potassium channel</keyword>
<dbReference type="PANTHER" id="PTHR11537">
    <property type="entry name" value="VOLTAGE-GATED POTASSIUM CHANNEL"/>
    <property type="match status" value="1"/>
</dbReference>
<dbReference type="InterPro" id="IPR003968">
    <property type="entry name" value="K_chnl_volt-dep_Kv"/>
</dbReference>
<keyword evidence="3" id="KW-1003">Cell membrane</keyword>
<dbReference type="Pfam" id="PF02214">
    <property type="entry name" value="BTB_2"/>
    <property type="match status" value="1"/>
</dbReference>
<dbReference type="SUPFAM" id="SSF54695">
    <property type="entry name" value="POZ domain"/>
    <property type="match status" value="1"/>
</dbReference>
<keyword evidence="4" id="KW-0633">Potassium transport</keyword>
<accession>A0A667ZN06</accession>
<dbReference type="Ensembl" id="ENSMMDT00005043082.1">
    <property type="protein sequence ID" value="ENSMMDP00005042227.1"/>
    <property type="gene ID" value="ENSMMDG00005019467.1"/>
</dbReference>
<evidence type="ECO:0000256" key="13">
    <source>
        <dbReference type="SAM" id="Phobius"/>
    </source>
</evidence>
<evidence type="ECO:0000256" key="3">
    <source>
        <dbReference type="ARBA" id="ARBA00022475"/>
    </source>
</evidence>
<dbReference type="Pfam" id="PF00520">
    <property type="entry name" value="Ion_trans"/>
    <property type="match status" value="1"/>
</dbReference>
<feature type="transmembrane region" description="Helical" evidence="13">
    <location>
        <begin position="401"/>
        <end position="421"/>
    </location>
</feature>
<dbReference type="Proteomes" id="UP000472263">
    <property type="component" value="Chromosome 16"/>
</dbReference>
<name>A0A667ZN06_9TELE</name>
<organism evidence="16 17">
    <name type="scientific">Myripristis murdjan</name>
    <name type="common">pinecone soldierfish</name>
    <dbReference type="NCBI Taxonomy" id="586833"/>
    <lineage>
        <taxon>Eukaryota</taxon>
        <taxon>Metazoa</taxon>
        <taxon>Chordata</taxon>
        <taxon>Craniata</taxon>
        <taxon>Vertebrata</taxon>
        <taxon>Euteleostomi</taxon>
        <taxon>Actinopterygii</taxon>
        <taxon>Neopterygii</taxon>
        <taxon>Teleostei</taxon>
        <taxon>Neoteleostei</taxon>
        <taxon>Acanthomorphata</taxon>
        <taxon>Holocentriformes</taxon>
        <taxon>Holocentridae</taxon>
        <taxon>Myripristis</taxon>
    </lineage>
</organism>
<feature type="transmembrane region" description="Helical" evidence="13">
    <location>
        <begin position="474"/>
        <end position="494"/>
    </location>
</feature>
<dbReference type="PRINTS" id="PR01491">
    <property type="entry name" value="KVCHANNEL"/>
</dbReference>
<gene>
    <name evidence="16" type="primary">LOC115374137</name>
</gene>
<reference evidence="16" key="3">
    <citation type="submission" date="2025-09" db="UniProtKB">
        <authorList>
            <consortium name="Ensembl"/>
        </authorList>
    </citation>
    <scope>IDENTIFICATION</scope>
</reference>
<keyword evidence="5 13" id="KW-0812">Transmembrane</keyword>
<feature type="transmembrane region" description="Helical" evidence="13">
    <location>
        <begin position="249"/>
        <end position="271"/>
    </location>
</feature>
<evidence type="ECO:0000256" key="12">
    <source>
        <dbReference type="ARBA" id="ARBA00023303"/>
    </source>
</evidence>
<dbReference type="PRINTS" id="PR00169">
    <property type="entry name" value="KCHANNEL"/>
</dbReference>
<feature type="domain" description="Potassium channel tetramerisation-type BTB" evidence="15">
    <location>
        <begin position="61"/>
        <end position="158"/>
    </location>
</feature>
<evidence type="ECO:0000256" key="8">
    <source>
        <dbReference type="ARBA" id="ARBA00022958"/>
    </source>
</evidence>
<dbReference type="InterPro" id="IPR003131">
    <property type="entry name" value="T1-type_BTB"/>
</dbReference>
<evidence type="ECO:0000259" key="14">
    <source>
        <dbReference type="Pfam" id="PF00520"/>
    </source>
</evidence>
<dbReference type="GeneTree" id="ENSGT00940000156938"/>
<keyword evidence="10" id="KW-0406">Ion transport</keyword>
<evidence type="ECO:0000256" key="11">
    <source>
        <dbReference type="ARBA" id="ARBA00023136"/>
    </source>
</evidence>
<evidence type="ECO:0000256" key="6">
    <source>
        <dbReference type="ARBA" id="ARBA00022826"/>
    </source>
</evidence>
<keyword evidence="7" id="KW-0851">Voltage-gated channel</keyword>
<keyword evidence="2" id="KW-0813">Transport</keyword>
<keyword evidence="12" id="KW-0407">Ion channel</keyword>
<dbReference type="SUPFAM" id="SSF81324">
    <property type="entry name" value="Voltage-gated potassium channels"/>
    <property type="match status" value="1"/>
</dbReference>
<evidence type="ECO:0000313" key="17">
    <source>
        <dbReference type="Proteomes" id="UP000472263"/>
    </source>
</evidence>
<proteinExistence type="predicted"/>
<dbReference type="Gene3D" id="1.20.120.350">
    <property type="entry name" value="Voltage-gated potassium channels. Chain C"/>
    <property type="match status" value="1"/>
</dbReference>
<sequence length="505" mass="57302">MGIIRTGLDDNSLSSDDSFGEFFPETLETEAIKGLYFQHAHRLCGTEASQLEIDHTQTALINVGGSCYTFPWSTLEDFPESRLSQLRLCTTPEERAKLCDDYDETRHEFFFDRDPVAFKVIRNFLARGKLCLLREICNAALHSELEYWGIDVGHMQPCCRHRLLCFMDDLAKRQSKHEEWMRKRMLQKKAEMEATGLCRLFWLLGEAVENPHSGSPGKVYACISVAMVMITVISLCISTVPELQKDERCAMFVVESICVVWFTFEFVVRFFHAQSKLDFVSGPLNIIDATAILPYYISLLVDIKDDSLQNSTGRSSLDKLGLILRVMRALRILYVMRLARHSVGLQTLGLTMQRSMADFGLLLLFVCVAVTLFSPLVHLAESELAPKAARSPQVSFSSIPASYWWSIISVTTVGYGDMVPYSIPGQLVALMIILSGILIVAFPSTSIFHIFCRTYLDLKEENDKLRKEERGAELYFKGKSQIYVFGIFLIHSFVPLGKDKLAKYF</sequence>
<evidence type="ECO:0000259" key="15">
    <source>
        <dbReference type="Pfam" id="PF02214"/>
    </source>
</evidence>
<dbReference type="AlphaFoldDB" id="A0A667ZN06"/>
<keyword evidence="17" id="KW-1185">Reference proteome</keyword>
<dbReference type="PANTHER" id="PTHR11537:SF167">
    <property type="entry name" value="POTASSIUM VOLTAGE-GATED CHANNEL SUBFAMILY G MEMBER 4"/>
    <property type="match status" value="1"/>
</dbReference>
<dbReference type="Gene3D" id="3.30.710.10">
    <property type="entry name" value="Potassium Channel Kv1.1, Chain A"/>
    <property type="match status" value="1"/>
</dbReference>
<reference evidence="16" key="1">
    <citation type="submission" date="2019-06" db="EMBL/GenBank/DDBJ databases">
        <authorList>
            <consortium name="Wellcome Sanger Institute Data Sharing"/>
        </authorList>
    </citation>
    <scope>NUCLEOTIDE SEQUENCE [LARGE SCALE GENOMIC DNA]</scope>
</reference>
<keyword evidence="8" id="KW-0630">Potassium</keyword>
<dbReference type="InterPro" id="IPR027359">
    <property type="entry name" value="Volt_channel_dom_sf"/>
</dbReference>
<keyword evidence="11 13" id="KW-0472">Membrane</keyword>
<feature type="transmembrane region" description="Helical" evidence="13">
    <location>
        <begin position="427"/>
        <end position="453"/>
    </location>
</feature>
<evidence type="ECO:0000256" key="9">
    <source>
        <dbReference type="ARBA" id="ARBA00022989"/>
    </source>
</evidence>
<dbReference type="GO" id="GO:0001508">
    <property type="term" value="P:action potential"/>
    <property type="evidence" value="ECO:0007669"/>
    <property type="project" value="TreeGrafter"/>
</dbReference>
<evidence type="ECO:0000256" key="1">
    <source>
        <dbReference type="ARBA" id="ARBA00004651"/>
    </source>
</evidence>
<evidence type="ECO:0000256" key="4">
    <source>
        <dbReference type="ARBA" id="ARBA00022538"/>
    </source>
</evidence>
<dbReference type="InterPro" id="IPR011333">
    <property type="entry name" value="SKP1/BTB/POZ_sf"/>
</dbReference>